<evidence type="ECO:0000256" key="2">
    <source>
        <dbReference type="ARBA" id="ARBA00022692"/>
    </source>
</evidence>
<evidence type="ECO:0000256" key="6">
    <source>
        <dbReference type="ARBA" id="ARBA00023180"/>
    </source>
</evidence>
<dbReference type="OrthoDB" id="4019115at2759"/>
<accession>A0A367XX81</accession>
<keyword evidence="5" id="KW-0472">Membrane</keyword>
<keyword evidence="8" id="KW-1185">Reference proteome</keyword>
<comment type="subcellular location">
    <subcellularLocation>
        <location evidence="1">Membrane</location>
    </subcellularLocation>
</comment>
<proteinExistence type="predicted"/>
<evidence type="ECO:0000256" key="3">
    <source>
        <dbReference type="ARBA" id="ARBA00022729"/>
    </source>
</evidence>
<dbReference type="Proteomes" id="UP000253472">
    <property type="component" value="Unassembled WGS sequence"/>
</dbReference>
<dbReference type="Gene3D" id="3.80.10.10">
    <property type="entry name" value="Ribonuclease Inhibitor"/>
    <property type="match status" value="2"/>
</dbReference>
<keyword evidence="2" id="KW-0812">Transmembrane</keyword>
<dbReference type="InterPro" id="IPR046956">
    <property type="entry name" value="RLP23-like"/>
</dbReference>
<evidence type="ECO:0000313" key="7">
    <source>
        <dbReference type="EMBL" id="RCK58009.1"/>
    </source>
</evidence>
<comment type="caution">
    <text evidence="7">The sequence shown here is derived from an EMBL/GenBank/DDBJ whole genome shotgun (WGS) entry which is preliminary data.</text>
</comment>
<dbReference type="STRING" id="5486.A0A367XX81"/>
<dbReference type="GO" id="GO:0016020">
    <property type="term" value="C:membrane"/>
    <property type="evidence" value="ECO:0007669"/>
    <property type="project" value="UniProtKB-SubCell"/>
</dbReference>
<keyword evidence="3" id="KW-0732">Signal</keyword>
<dbReference type="PANTHER" id="PTHR48063:SF112">
    <property type="entry name" value="RECEPTOR LIKE PROTEIN 30-LIKE"/>
    <property type="match status" value="1"/>
</dbReference>
<dbReference type="SUPFAM" id="SSF52047">
    <property type="entry name" value="RNI-like"/>
    <property type="match status" value="1"/>
</dbReference>
<gene>
    <name evidence="7" type="primary">inlI_1</name>
    <name evidence="7" type="ORF">Cantr_06664</name>
</gene>
<keyword evidence="6" id="KW-0325">Glycoprotein</keyword>
<evidence type="ECO:0000256" key="5">
    <source>
        <dbReference type="ARBA" id="ARBA00023136"/>
    </source>
</evidence>
<dbReference type="InterPro" id="IPR001611">
    <property type="entry name" value="Leu-rich_rpt"/>
</dbReference>
<dbReference type="InterPro" id="IPR032675">
    <property type="entry name" value="LRR_dom_sf"/>
</dbReference>
<dbReference type="PROSITE" id="PS51450">
    <property type="entry name" value="LRR"/>
    <property type="match status" value="1"/>
</dbReference>
<protein>
    <submittedName>
        <fullName evidence="7">Internalin-I</fullName>
    </submittedName>
</protein>
<dbReference type="PANTHER" id="PTHR48063">
    <property type="entry name" value="LRR RECEPTOR-LIKE KINASE"/>
    <property type="match status" value="1"/>
</dbReference>
<organism evidence="7 8">
    <name type="scientific">Candida viswanathii</name>
    <dbReference type="NCBI Taxonomy" id="5486"/>
    <lineage>
        <taxon>Eukaryota</taxon>
        <taxon>Fungi</taxon>
        <taxon>Dikarya</taxon>
        <taxon>Ascomycota</taxon>
        <taxon>Saccharomycotina</taxon>
        <taxon>Pichiomycetes</taxon>
        <taxon>Debaryomycetaceae</taxon>
        <taxon>Candida/Lodderomyces clade</taxon>
        <taxon>Candida</taxon>
    </lineage>
</organism>
<dbReference type="Pfam" id="PF13516">
    <property type="entry name" value="LRR_6"/>
    <property type="match status" value="2"/>
</dbReference>
<evidence type="ECO:0000313" key="8">
    <source>
        <dbReference type="Proteomes" id="UP000253472"/>
    </source>
</evidence>
<dbReference type="AlphaFoldDB" id="A0A367XX81"/>
<name>A0A367XX81_9ASCO</name>
<keyword evidence="4" id="KW-1133">Transmembrane helix</keyword>
<dbReference type="EMBL" id="QLNQ01000028">
    <property type="protein sequence ID" value="RCK58009.1"/>
    <property type="molecule type" value="Genomic_DNA"/>
</dbReference>
<evidence type="ECO:0000256" key="1">
    <source>
        <dbReference type="ARBA" id="ARBA00004370"/>
    </source>
</evidence>
<sequence>MKGTASSFSMQTILGTKLGDSFDELFPDITSLSINEPLKVTDLKLLPRQLRKLDCRFQLIRELTMLQLPQRLEDLSIAIGRASFEVPTVIISHLSRIRKLDLRTKDHNTCTKWSLPLGTRVLHVAHYDMIGTQKLFIVCPELIELKIHDHKGPFKDFVARALGIPKTLRRLQLPSVMLAFGPKSSRAELKFSYIKLLQVSKLTELSFTSNIYDARRMALAFVPGNFNHLHTLSIVDVKNVVIFGDYPSGLRKLVYRKINIPLPDVSDLQYLTEVELDLLKSIDEYTGRFSRSLRKLTISGCGFKKVNIDAPELDSLTLSGNNFRVLNEETFVIPSSSNSLKELNLSFNRITTIGTLPKNLKVLNIARNQLGRSDQVIHFPTSLTRLDVSWNELTNSWLEKQNLAQYTTLSDLSIAHNKLPTLNLDLLPSSVVLLALSFNETSSFIGTFKRFEKLQSLDLACNRLHGYFLSLGDSCGEFFGSDIAVLDIYLSRLTSDDAEVLSEHLRKLPRFLDLDAGSDVLPNLEDLPVFRPKKAKTATYRR</sequence>
<reference evidence="7 8" key="1">
    <citation type="submission" date="2018-06" db="EMBL/GenBank/DDBJ databases">
        <title>Whole genome sequencing of Candida tropicalis (genome annotated by CSBL at Korea University).</title>
        <authorList>
            <person name="Ahn J."/>
        </authorList>
    </citation>
    <scope>NUCLEOTIDE SEQUENCE [LARGE SCALE GENOMIC DNA]</scope>
    <source>
        <strain evidence="7 8">ATCC 20962</strain>
    </source>
</reference>
<evidence type="ECO:0000256" key="4">
    <source>
        <dbReference type="ARBA" id="ARBA00022989"/>
    </source>
</evidence>
<dbReference type="SUPFAM" id="SSF52058">
    <property type="entry name" value="L domain-like"/>
    <property type="match status" value="1"/>
</dbReference>